<dbReference type="Proteomes" id="UP000076400">
    <property type="component" value="Unassembled WGS sequence"/>
</dbReference>
<dbReference type="Gene3D" id="1.10.3700.10">
    <property type="entry name" value="AGR C 984p-like"/>
    <property type="match status" value="1"/>
</dbReference>
<dbReference type="InterPro" id="IPR010626">
    <property type="entry name" value="DUF1217"/>
</dbReference>
<dbReference type="SUPFAM" id="SSF158837">
    <property type="entry name" value="AGR C 984p-like"/>
    <property type="match status" value="1"/>
</dbReference>
<sequence>MVANVAFMSGLPGLTTFNMLQQNPVQQLDQFAKTAQIVREVEYFKKAAAKITNVDDFMKDRRLVTFALSAFGLDEEIQYPARLQKVLESPKDDPAALANRLADPRYREISQAFAFGDEGMDKLSDPAFLEDVAQKYILNEFEKTLGQNNPALREATYFLRNIGNASTAYDVLGDPVLRSVVTYTLGLPTQIAVQSVETQARLIDARFDISKYKSADQNDTISGANGGNVRVNDARNDQKLLTEGVALSTKALKQVDSIIEQIELLKAGYGALDAVQDPAGEYQDEIPVQEQAIPGLLRQQGLLEAARESLGRLNGYVARQQALVDLAADPANANKLDSYKTEFAELTDKITAAVGQATYSYDDGDPDAAGTLENLLDGTLGNIAVEYTSGGDILTARGQDLTGFLSGIAQANASFQNVSDADDAANLSTARGALAENKTELNTVRLEVQTDLNELKAGIDSVEQFAASLNSAALYPGAEAVRDAGSRLTQVNILLGELRVVATKSTGLAVDADRSALQTQYDDIVNRLSDVINTTGTPGLANLLAGGNQSYELLDGFNLEARGRDFNASILGELAGRDVSSLGNAQELLGALDKEIGTATGDAFREIATDASVFNLASEKLDPRSGVDSAYSRLASTLEDIIGAAAVGDRNLLSASQSDVRYRVETTGRNLTIDAIDLDGAFGAILRDAVAGLPSDGGDSSGAIAALDTALFSINRLRGELNNDLIAQNSEKKVVDGFIAQQESVVAEREFADPYANISQSAIDFVKRYLTLKDSEAISTNLGLSNAKNAYVLNLVQPINFNFDV</sequence>
<gene>
    <name evidence="1" type="ORF">AUP43_04000</name>
</gene>
<dbReference type="EMBL" id="LPXN01000002">
    <property type="protein sequence ID" value="KZD12725.1"/>
    <property type="molecule type" value="Genomic_DNA"/>
</dbReference>
<evidence type="ECO:0000313" key="2">
    <source>
        <dbReference type="Proteomes" id="UP000076400"/>
    </source>
</evidence>
<dbReference type="AlphaFoldDB" id="A0A154WGX3"/>
<comment type="caution">
    <text evidence="1">The sequence shown here is derived from an EMBL/GenBank/DDBJ whole genome shotgun (WGS) entry which is preliminary data.</text>
</comment>
<proteinExistence type="predicted"/>
<accession>A0A154WGX3</accession>
<dbReference type="STRING" id="580166.AUP43_04000"/>
<dbReference type="RefSeq" id="WP_067551332.1">
    <property type="nucleotide sequence ID" value="NZ_LPXN01000002.1"/>
</dbReference>
<evidence type="ECO:0008006" key="3">
    <source>
        <dbReference type="Google" id="ProtNLM"/>
    </source>
</evidence>
<protein>
    <recommendedName>
        <fullName evidence="3">Flagellar protein</fullName>
    </recommendedName>
</protein>
<dbReference type="InterPro" id="IPR023157">
    <property type="entry name" value="AGR-C-984p-like_sf"/>
</dbReference>
<dbReference type="OrthoDB" id="7315599at2"/>
<name>A0A154WGX3_9PROT</name>
<dbReference type="Pfam" id="PF06748">
    <property type="entry name" value="DUF1217"/>
    <property type="match status" value="1"/>
</dbReference>
<evidence type="ECO:0000313" key="1">
    <source>
        <dbReference type="EMBL" id="KZD12725.1"/>
    </source>
</evidence>
<reference evidence="1 2" key="1">
    <citation type="submission" date="2015-12" db="EMBL/GenBank/DDBJ databases">
        <title>Genome sequence of Oceanibaculum pacificum MCCC 1A02656.</title>
        <authorList>
            <person name="Lu L."/>
            <person name="Lai Q."/>
            <person name="Shao Z."/>
            <person name="Qian P."/>
        </authorList>
    </citation>
    <scope>NUCLEOTIDE SEQUENCE [LARGE SCALE GENOMIC DNA]</scope>
    <source>
        <strain evidence="1 2">MCCC 1A02656</strain>
    </source>
</reference>
<organism evidence="1 2">
    <name type="scientific">Oceanibaculum pacificum</name>
    <dbReference type="NCBI Taxonomy" id="580166"/>
    <lineage>
        <taxon>Bacteria</taxon>
        <taxon>Pseudomonadati</taxon>
        <taxon>Pseudomonadota</taxon>
        <taxon>Alphaproteobacteria</taxon>
        <taxon>Rhodospirillales</taxon>
        <taxon>Oceanibaculaceae</taxon>
        <taxon>Oceanibaculum</taxon>
    </lineage>
</organism>
<keyword evidence="2" id="KW-1185">Reference proteome</keyword>